<name>A0A937D3C3_9BURK</name>
<evidence type="ECO:0000256" key="4">
    <source>
        <dbReference type="ARBA" id="ARBA00022723"/>
    </source>
</evidence>
<keyword evidence="8" id="KW-1185">Reference proteome</keyword>
<dbReference type="InterPro" id="IPR008949">
    <property type="entry name" value="Isoprenoid_synthase_dom_sf"/>
</dbReference>
<evidence type="ECO:0000256" key="5">
    <source>
        <dbReference type="ARBA" id="ARBA00022842"/>
    </source>
</evidence>
<dbReference type="AlphaFoldDB" id="A0A937D3C3"/>
<dbReference type="SFLD" id="SFLDS00005">
    <property type="entry name" value="Isoprenoid_Synthase_Type_I"/>
    <property type="match status" value="1"/>
</dbReference>
<keyword evidence="3 6" id="KW-0808">Transferase</keyword>
<accession>A0A937D3C3</accession>
<gene>
    <name evidence="7" type="ORF">JI739_02370</name>
</gene>
<evidence type="ECO:0000256" key="2">
    <source>
        <dbReference type="ARBA" id="ARBA00006706"/>
    </source>
</evidence>
<organism evidence="7 8">
    <name type="scientific">Ramlibacter aurantiacus</name>
    <dbReference type="NCBI Taxonomy" id="2801330"/>
    <lineage>
        <taxon>Bacteria</taxon>
        <taxon>Pseudomonadati</taxon>
        <taxon>Pseudomonadota</taxon>
        <taxon>Betaproteobacteria</taxon>
        <taxon>Burkholderiales</taxon>
        <taxon>Comamonadaceae</taxon>
        <taxon>Ramlibacter</taxon>
    </lineage>
</organism>
<keyword evidence="4" id="KW-0479">Metal-binding</keyword>
<protein>
    <submittedName>
        <fullName evidence="7">Polyprenyl synthetase family protein</fullName>
    </submittedName>
</protein>
<dbReference type="GO" id="GO:0004659">
    <property type="term" value="F:prenyltransferase activity"/>
    <property type="evidence" value="ECO:0007669"/>
    <property type="project" value="InterPro"/>
</dbReference>
<evidence type="ECO:0000256" key="1">
    <source>
        <dbReference type="ARBA" id="ARBA00001946"/>
    </source>
</evidence>
<keyword evidence="5" id="KW-0460">Magnesium</keyword>
<evidence type="ECO:0000256" key="6">
    <source>
        <dbReference type="RuleBase" id="RU004466"/>
    </source>
</evidence>
<dbReference type="InterPro" id="IPR000092">
    <property type="entry name" value="Polyprenyl_synt"/>
</dbReference>
<reference evidence="7" key="1">
    <citation type="submission" date="2021-01" db="EMBL/GenBank/DDBJ databases">
        <title>Ramlibacter sp. strain AW1 16S ribosomal RNA gene Genome sequencing and assembly.</title>
        <authorList>
            <person name="Kang M."/>
        </authorList>
    </citation>
    <scope>NUCLEOTIDE SEQUENCE</scope>
    <source>
        <strain evidence="7">AW1</strain>
    </source>
</reference>
<evidence type="ECO:0000256" key="3">
    <source>
        <dbReference type="ARBA" id="ARBA00022679"/>
    </source>
</evidence>
<dbReference type="GO" id="GO:0008299">
    <property type="term" value="P:isoprenoid biosynthetic process"/>
    <property type="evidence" value="ECO:0007669"/>
    <property type="project" value="InterPro"/>
</dbReference>
<dbReference type="Pfam" id="PF00348">
    <property type="entry name" value="polyprenyl_synt"/>
    <property type="match status" value="1"/>
</dbReference>
<dbReference type="PANTHER" id="PTHR12001:SF85">
    <property type="entry name" value="SHORT CHAIN ISOPRENYL DIPHOSPHATE SYNTHASE"/>
    <property type="match status" value="1"/>
</dbReference>
<comment type="similarity">
    <text evidence="2 6">Belongs to the FPP/GGPP synthase family.</text>
</comment>
<dbReference type="SUPFAM" id="SSF48576">
    <property type="entry name" value="Terpenoid synthases"/>
    <property type="match status" value="1"/>
</dbReference>
<comment type="caution">
    <text evidence="7">The sequence shown here is derived from an EMBL/GenBank/DDBJ whole genome shotgun (WGS) entry which is preliminary data.</text>
</comment>
<comment type="cofactor">
    <cofactor evidence="1">
        <name>Mg(2+)</name>
        <dbReference type="ChEBI" id="CHEBI:18420"/>
    </cofactor>
</comment>
<dbReference type="Gene3D" id="1.10.600.10">
    <property type="entry name" value="Farnesyl Diphosphate Synthase"/>
    <property type="match status" value="1"/>
</dbReference>
<dbReference type="RefSeq" id="WP_201682232.1">
    <property type="nucleotide sequence ID" value="NZ_JAEQNA010000001.1"/>
</dbReference>
<proteinExistence type="inferred from homology"/>
<dbReference type="Proteomes" id="UP000613011">
    <property type="component" value="Unassembled WGS sequence"/>
</dbReference>
<dbReference type="PANTHER" id="PTHR12001">
    <property type="entry name" value="GERANYLGERANYL PYROPHOSPHATE SYNTHASE"/>
    <property type="match status" value="1"/>
</dbReference>
<dbReference type="EMBL" id="JAEQNA010000001">
    <property type="protein sequence ID" value="MBL0419182.1"/>
    <property type="molecule type" value="Genomic_DNA"/>
</dbReference>
<sequence>MSFARYWAITRLRLDAEFNQRLGAFFDPLPERELGAVREVLSGGKRLRATLACLVNESLGGAPEAAIPRALAIECVQAASLVHDDWVDGDTLRRDRPATWTRHGPRRAVLLGDLMFATALRRMAQLGRDDVLVLAEAIAAMAAGASQEPLAGDDPATAERAPLPTLYPRLIHLKTGVLFGAAARLGAQAAGAVASTCEAACAYGARAGQAYQLADDLRDLLGSAEDPALPPAPGPLLAPALAHFCGHGGPADAAMLACLRDAMQANLELRLRQAEAAADRLPARGQHQQLLKCAPREIVGLMRDGAPAE</sequence>
<evidence type="ECO:0000313" key="8">
    <source>
        <dbReference type="Proteomes" id="UP000613011"/>
    </source>
</evidence>
<dbReference type="GO" id="GO:0046872">
    <property type="term" value="F:metal ion binding"/>
    <property type="evidence" value="ECO:0007669"/>
    <property type="project" value="UniProtKB-KW"/>
</dbReference>
<evidence type="ECO:0000313" key="7">
    <source>
        <dbReference type="EMBL" id="MBL0419182.1"/>
    </source>
</evidence>